<dbReference type="NCBIfam" id="TIGR02276">
    <property type="entry name" value="beta_rpt_yvtn"/>
    <property type="match status" value="2"/>
</dbReference>
<dbReference type="Proteomes" id="UP000289708">
    <property type="component" value="Unassembled WGS sequence"/>
</dbReference>
<name>A0A4Q0MJ37_9HYPH</name>
<proteinExistence type="predicted"/>
<protein>
    <submittedName>
        <fullName evidence="2">YncE family protein</fullName>
    </submittedName>
</protein>
<dbReference type="InterPro" id="IPR011045">
    <property type="entry name" value="N2O_reductase_N"/>
</dbReference>
<comment type="caution">
    <text evidence="2">The sequence shown here is derived from an EMBL/GenBank/DDBJ whole genome shotgun (WGS) entry which is preliminary data.</text>
</comment>
<keyword evidence="3" id="KW-1185">Reference proteome</keyword>
<dbReference type="InterPro" id="IPR011964">
    <property type="entry name" value="YVTN_b-propeller_repeat"/>
</dbReference>
<dbReference type="PANTHER" id="PTHR47197:SF3">
    <property type="entry name" value="DIHYDRO-HEME D1 DEHYDROGENASE"/>
    <property type="match status" value="1"/>
</dbReference>
<feature type="chain" id="PRO_5020371360" evidence="1">
    <location>
        <begin position="21"/>
        <end position="312"/>
    </location>
</feature>
<dbReference type="PANTHER" id="PTHR47197">
    <property type="entry name" value="PROTEIN NIRF"/>
    <property type="match status" value="1"/>
</dbReference>
<accession>A0A4Q0MJ37</accession>
<dbReference type="Gene3D" id="2.130.10.10">
    <property type="entry name" value="YVTN repeat-like/Quinoprotein amine dehydrogenase"/>
    <property type="match status" value="3"/>
</dbReference>
<reference evidence="2 3" key="1">
    <citation type="submission" date="2018-12" db="EMBL/GenBank/DDBJ databases">
        <title>bacterium Hansschlegelia zhihuaiae S113.</title>
        <authorList>
            <person name="He J."/>
        </authorList>
    </citation>
    <scope>NUCLEOTIDE SEQUENCE [LARGE SCALE GENOMIC DNA]</scope>
    <source>
        <strain evidence="2 3">S 113</strain>
    </source>
</reference>
<keyword evidence="1" id="KW-0732">Signal</keyword>
<feature type="signal peptide" evidence="1">
    <location>
        <begin position="1"/>
        <end position="20"/>
    </location>
</feature>
<dbReference type="AlphaFoldDB" id="A0A4Q0MJ37"/>
<gene>
    <name evidence="2" type="ORF">EK403_08945</name>
</gene>
<dbReference type="InterPro" id="IPR051200">
    <property type="entry name" value="Host-pathogen_enzymatic-act"/>
</dbReference>
<evidence type="ECO:0000256" key="1">
    <source>
        <dbReference type="SAM" id="SignalP"/>
    </source>
</evidence>
<dbReference type="RefSeq" id="WP_128777153.1">
    <property type="nucleotide sequence ID" value="NZ_RYFI01000007.1"/>
</dbReference>
<evidence type="ECO:0000313" key="2">
    <source>
        <dbReference type="EMBL" id="RXF73707.1"/>
    </source>
</evidence>
<organism evidence="2 3">
    <name type="scientific">Hansschlegelia zhihuaiae</name>
    <dbReference type="NCBI Taxonomy" id="405005"/>
    <lineage>
        <taxon>Bacteria</taxon>
        <taxon>Pseudomonadati</taxon>
        <taxon>Pseudomonadota</taxon>
        <taxon>Alphaproteobacteria</taxon>
        <taxon>Hyphomicrobiales</taxon>
        <taxon>Methylopilaceae</taxon>
        <taxon>Hansschlegelia</taxon>
    </lineage>
</organism>
<dbReference type="InterPro" id="IPR015943">
    <property type="entry name" value="WD40/YVTN_repeat-like_dom_sf"/>
</dbReference>
<sequence length="312" mass="31981">MRLRALLCAATLLAAPAVSADETLVAVVGQTGGVVRLLPVGGGTAAYVDVGDLPAGVAIGPDGRTLYVTDPDHGRVTVLDAVTRQITARFPVKGQPFGAAATDEFLYLTDWTRGVVIKLDVLTGATVGETKVGKSPAAIILDKSGGRAFVAVREEDAVGVLDLGSAGEPQKIKVGKAPFALALSPDGARLYVANVQSGDLSVIDVAGGREIKRVAVGRMPYGVAVTPDGRKIAVTLQHDSALAIVDAEMLEATARVKVGSYPEGVSIAPDGRTAAVANWMDDTVSLVDLDAARVTGTLPAEGGPRNLVVVTQ</sequence>
<dbReference type="EMBL" id="RYFI01000007">
    <property type="protein sequence ID" value="RXF73707.1"/>
    <property type="molecule type" value="Genomic_DNA"/>
</dbReference>
<evidence type="ECO:0000313" key="3">
    <source>
        <dbReference type="Proteomes" id="UP000289708"/>
    </source>
</evidence>
<dbReference type="OrthoDB" id="8440964at2"/>
<dbReference type="SUPFAM" id="SSF50974">
    <property type="entry name" value="Nitrous oxide reductase, N-terminal domain"/>
    <property type="match status" value="1"/>
</dbReference>